<evidence type="ECO:0000313" key="1">
    <source>
        <dbReference type="EMBL" id="SEJ29943.1"/>
    </source>
</evidence>
<dbReference type="EMBL" id="FNZK01000005">
    <property type="protein sequence ID" value="SEJ29943.1"/>
    <property type="molecule type" value="Genomic_DNA"/>
</dbReference>
<reference evidence="1 2" key="1">
    <citation type="submission" date="2016-10" db="EMBL/GenBank/DDBJ databases">
        <authorList>
            <person name="de Groot N.N."/>
        </authorList>
    </citation>
    <scope>NUCLEOTIDE SEQUENCE [LARGE SCALE GENOMIC DNA]</scope>
    <source>
        <strain evidence="1 2">DSM 2179</strain>
    </source>
</reference>
<dbReference type="STRING" id="84035.SAMN05660742_105192"/>
<proteinExistence type="predicted"/>
<name>A0A1H6XLI7_9FIRM</name>
<dbReference type="Proteomes" id="UP000199662">
    <property type="component" value="Unassembled WGS sequence"/>
</dbReference>
<organism evidence="1 2">
    <name type="scientific">Propionispira arboris</name>
    <dbReference type="NCBI Taxonomy" id="84035"/>
    <lineage>
        <taxon>Bacteria</taxon>
        <taxon>Bacillati</taxon>
        <taxon>Bacillota</taxon>
        <taxon>Negativicutes</taxon>
        <taxon>Selenomonadales</taxon>
        <taxon>Selenomonadaceae</taxon>
        <taxon>Propionispira</taxon>
    </lineage>
</organism>
<accession>A0A1H6XLI7</accession>
<gene>
    <name evidence="1" type="ORF">SAMN05660742_105192</name>
</gene>
<protein>
    <submittedName>
        <fullName evidence="1">Uncharacterized protein</fullName>
    </submittedName>
</protein>
<sequence>MLGEIKLILEVFYYSKKENNKLNDIIEEYGIKDMNDAHNFVKMLTVESSQTALDAELDEKHGYSKYDYKIKTQRIVAMAIMDKVL</sequence>
<dbReference type="AlphaFoldDB" id="A0A1H6XLI7"/>
<keyword evidence="2" id="KW-1185">Reference proteome</keyword>
<evidence type="ECO:0000313" key="2">
    <source>
        <dbReference type="Proteomes" id="UP000199662"/>
    </source>
</evidence>